<evidence type="ECO:0000313" key="1">
    <source>
        <dbReference type="EMBL" id="BAW23004.1"/>
    </source>
</evidence>
<reference evidence="1 2" key="1">
    <citation type="submission" date="2015-11" db="EMBL/GenBank/DDBJ databases">
        <title>Complete genome sequencing of a biphenyl-degrading bacterium, Pseudomonas putida KF715 (=NBRC110667).</title>
        <authorList>
            <person name="Suenaga H."/>
            <person name="Fujihara N."/>
            <person name="Watanabe T."/>
            <person name="Hirose J."/>
            <person name="Kimura N."/>
            <person name="Yamazoe A."/>
            <person name="Hosoyama A."/>
            <person name="Shimodaira J."/>
            <person name="Furukawa K."/>
        </authorList>
    </citation>
    <scope>NUCLEOTIDE SEQUENCE [LARGE SCALE GENOMIC DNA]</scope>
    <source>
        <strain evidence="1 2">KF715</strain>
    </source>
</reference>
<organism evidence="1 2">
    <name type="scientific">Pseudomonas putida</name>
    <name type="common">Arthrobacter siderocapsulatus</name>
    <dbReference type="NCBI Taxonomy" id="303"/>
    <lineage>
        <taxon>Bacteria</taxon>
        <taxon>Pseudomonadati</taxon>
        <taxon>Pseudomonadota</taxon>
        <taxon>Gammaproteobacteria</taxon>
        <taxon>Pseudomonadales</taxon>
        <taxon>Pseudomonadaceae</taxon>
        <taxon>Pseudomonas</taxon>
    </lineage>
</organism>
<sequence>MPTRTKAGHIVTPDKAQLQVGTPACIVLLLFNLLRERHPAAPEIRGLLAV</sequence>
<dbReference type="Proteomes" id="UP000218731">
    <property type="component" value="Chromosome 1"/>
</dbReference>
<dbReference type="AlphaFoldDB" id="A0A1L7NC12"/>
<gene>
    <name evidence="1" type="ORF">KF715C_ch24310</name>
</gene>
<dbReference type="EMBL" id="AP015029">
    <property type="protein sequence ID" value="BAW23004.1"/>
    <property type="molecule type" value="Genomic_DNA"/>
</dbReference>
<accession>A0A1L7NC12</accession>
<name>A0A1L7NC12_PSEPU</name>
<protein>
    <submittedName>
        <fullName evidence="1">Uncharacterized protein</fullName>
    </submittedName>
</protein>
<evidence type="ECO:0000313" key="2">
    <source>
        <dbReference type="Proteomes" id="UP000218731"/>
    </source>
</evidence>
<proteinExistence type="predicted"/>